<evidence type="ECO:0000313" key="2">
    <source>
        <dbReference type="EMBL" id="CAL5001769.1"/>
    </source>
</evidence>
<organism evidence="2 3">
    <name type="scientific">Urochloa decumbens</name>
    <dbReference type="NCBI Taxonomy" id="240449"/>
    <lineage>
        <taxon>Eukaryota</taxon>
        <taxon>Viridiplantae</taxon>
        <taxon>Streptophyta</taxon>
        <taxon>Embryophyta</taxon>
        <taxon>Tracheophyta</taxon>
        <taxon>Spermatophyta</taxon>
        <taxon>Magnoliopsida</taxon>
        <taxon>Liliopsida</taxon>
        <taxon>Poales</taxon>
        <taxon>Poaceae</taxon>
        <taxon>PACMAD clade</taxon>
        <taxon>Panicoideae</taxon>
        <taxon>Panicodae</taxon>
        <taxon>Paniceae</taxon>
        <taxon>Melinidinae</taxon>
        <taxon>Urochloa</taxon>
    </lineage>
</organism>
<feature type="domain" description="Replication factor-A protein 1 N-terminal" evidence="1">
    <location>
        <begin position="281"/>
        <end position="368"/>
    </location>
</feature>
<name>A0ABC9BLR5_9POAL</name>
<evidence type="ECO:0000313" key="3">
    <source>
        <dbReference type="Proteomes" id="UP001497457"/>
    </source>
</evidence>
<reference evidence="2 3" key="2">
    <citation type="submission" date="2024-10" db="EMBL/GenBank/DDBJ databases">
        <authorList>
            <person name="Ryan C."/>
        </authorList>
    </citation>
    <scope>NUCLEOTIDE SEQUENCE [LARGE SCALE GENOMIC DNA]</scope>
</reference>
<dbReference type="AlphaFoldDB" id="A0ABC9BLR5"/>
<dbReference type="PANTHER" id="PTHR14944:SF2">
    <property type="entry name" value="RPA-RELATED PROTEIN RADX"/>
    <property type="match status" value="1"/>
</dbReference>
<reference evidence="3" key="1">
    <citation type="submission" date="2024-06" db="EMBL/GenBank/DDBJ databases">
        <authorList>
            <person name="Ryan C."/>
        </authorList>
    </citation>
    <scope>NUCLEOTIDE SEQUENCE [LARGE SCALE GENOMIC DNA]</scope>
</reference>
<dbReference type="InterPro" id="IPR007199">
    <property type="entry name" value="Rep_factor-A_N"/>
</dbReference>
<dbReference type="InterPro" id="IPR012340">
    <property type="entry name" value="NA-bd_OB-fold"/>
</dbReference>
<gene>
    <name evidence="2" type="ORF">URODEC1_LOCUS65595</name>
</gene>
<accession>A0ABC9BLR5</accession>
<dbReference type="EMBL" id="OZ075136">
    <property type="protein sequence ID" value="CAL5001769.1"/>
    <property type="molecule type" value="Genomic_DNA"/>
</dbReference>
<dbReference type="Gene3D" id="2.40.50.140">
    <property type="entry name" value="Nucleic acid-binding proteins"/>
    <property type="match status" value="3"/>
</dbReference>
<evidence type="ECO:0000259" key="1">
    <source>
        <dbReference type="Pfam" id="PF04057"/>
    </source>
</evidence>
<dbReference type="PANTHER" id="PTHR14944">
    <property type="entry name" value="RPA-RELATED PROTEIN RADX"/>
    <property type="match status" value="1"/>
</dbReference>
<dbReference type="Proteomes" id="UP001497457">
    <property type="component" value="Chromosome 26rd"/>
</dbReference>
<dbReference type="SUPFAM" id="SSF50249">
    <property type="entry name" value="Nucleic acid-binding proteins"/>
    <property type="match status" value="3"/>
</dbReference>
<dbReference type="Pfam" id="PF04057">
    <property type="entry name" value="Rep-A_N"/>
    <property type="match status" value="2"/>
</dbReference>
<proteinExistence type="predicted"/>
<keyword evidence="3" id="KW-1185">Reference proteome</keyword>
<dbReference type="InterPro" id="IPR040893">
    <property type="entry name" value="RADX"/>
</dbReference>
<protein>
    <recommendedName>
        <fullName evidence="1">Replication factor-A protein 1 N-terminal domain-containing protein</fullName>
    </recommendedName>
</protein>
<sequence>MEVKLSRGAVAAIWEDPPAVSASGLPLVLQLIDLRPWPAAPGSGWRSMILSDGDHLICGALLPGVAASPVASRMRKGAVVRFPEFNFSVEVRKRLIIPKEIEVLQIEWVTIGNPKLYQPKHSEGKHEELNPQSGPSSSVLNTGAYSACQGLKQLLTRGVVVMLQKPVMQVVSVTRSGLGKLEKFHLVLSDGVHTQNATLAFHLNHLVKNNNLRMGTVVRLLDFMCNNTIQSPSMVSVVQLEVLQTECELMGSPKAYHGSLPNYAQPDNASYSSGQNLKWLLTQGAVLAMLEGKMAVEQQPVMQVVAVSRVCKNEFSVYCVLLSDGVYQEHALLFPDMNPLVEGNWLRNGSIVRILLSDCDTRMKYRVFFVSLEVLQLECELIGSPRFHELGLKHKEMLQLYVNLAKIPQLPGQNYFRVLGPPEDVAKWSGQSHPRDKSRPD</sequence>
<feature type="domain" description="Replication factor-A protein 1 N-terminal" evidence="1">
    <location>
        <begin position="160"/>
        <end position="244"/>
    </location>
</feature>